<feature type="compositionally biased region" description="Polar residues" evidence="1">
    <location>
        <begin position="184"/>
        <end position="196"/>
    </location>
</feature>
<organism evidence="2 3">
    <name type="scientific">Peronospora destructor</name>
    <dbReference type="NCBI Taxonomy" id="86335"/>
    <lineage>
        <taxon>Eukaryota</taxon>
        <taxon>Sar</taxon>
        <taxon>Stramenopiles</taxon>
        <taxon>Oomycota</taxon>
        <taxon>Peronosporomycetes</taxon>
        <taxon>Peronosporales</taxon>
        <taxon>Peronosporaceae</taxon>
        <taxon>Peronospora</taxon>
    </lineage>
</organism>
<evidence type="ECO:0000256" key="1">
    <source>
        <dbReference type="SAM" id="MobiDB-lite"/>
    </source>
</evidence>
<proteinExistence type="predicted"/>
<protein>
    <submittedName>
        <fullName evidence="2">Uncharacterized protein</fullName>
    </submittedName>
</protein>
<gene>
    <name evidence="2" type="ORF">PDE001_LOCUS1133</name>
</gene>
<dbReference type="Proteomes" id="UP001162029">
    <property type="component" value="Unassembled WGS sequence"/>
</dbReference>
<evidence type="ECO:0000313" key="2">
    <source>
        <dbReference type="EMBL" id="CAI5714385.1"/>
    </source>
</evidence>
<evidence type="ECO:0000313" key="3">
    <source>
        <dbReference type="Proteomes" id="UP001162029"/>
    </source>
</evidence>
<accession>A0AAV0T6X1</accession>
<reference evidence="2" key="1">
    <citation type="submission" date="2022-12" db="EMBL/GenBank/DDBJ databases">
        <authorList>
            <person name="Webb A."/>
        </authorList>
    </citation>
    <scope>NUCLEOTIDE SEQUENCE</scope>
    <source>
        <strain evidence="2">Pd1</strain>
    </source>
</reference>
<name>A0AAV0T6X1_9STRA</name>
<dbReference type="EMBL" id="CANTFM010000189">
    <property type="protein sequence ID" value="CAI5714385.1"/>
    <property type="molecule type" value="Genomic_DNA"/>
</dbReference>
<feature type="region of interest" description="Disordered" evidence="1">
    <location>
        <begin position="183"/>
        <end position="203"/>
    </location>
</feature>
<dbReference type="AlphaFoldDB" id="A0AAV0T6X1"/>
<sequence>MEDDVVYASILTLMGHSELQKELNKVIEKDLMSINRHMRHALSSLTVLRQLQAAAGHLRPSGDWLPRTLSIQLKSIKYVQCRLETVMDDIEVDRKTKKRKRPMKRRTIGKKDKDEIVIGDEAEDSFVDRKMKTERIKEVNNGVEIVKRDKREVQDNEKSDVEELEMESVGERAEMERAMECRQEGNNVESETAETQQENDDETDVMSLEMATADEGMAAENVVLEIPMGCGDQKLDDMKSESDKLPNGLVRRPLDAIVHVKEEPVTFEDVQALSNDEGRSCRNYEAAIKIVKSPIKLEVNNSLGKTAVKLEVSDLTELALELEVPDSDTDDEFSSIEEVVPKLQKVKGSTQLVRFPAAVDQLRTYLFDRKYLTVAGEVDGYVFAHKCITDEEANVIGSTIEKMISVAINLPKRATIKFALYDLLATVEQLELTLGELPEFLRP</sequence>
<keyword evidence="3" id="KW-1185">Reference proteome</keyword>
<comment type="caution">
    <text evidence="2">The sequence shown here is derived from an EMBL/GenBank/DDBJ whole genome shotgun (WGS) entry which is preliminary data.</text>
</comment>